<comment type="caution">
    <text evidence="1">The sequence shown here is derived from an EMBL/GenBank/DDBJ whole genome shotgun (WGS) entry which is preliminary data.</text>
</comment>
<reference evidence="1" key="1">
    <citation type="journal article" date="2023" name="bioRxiv">
        <title>Improved chromosome-level genome assembly for marigold (Tagetes erecta).</title>
        <authorList>
            <person name="Jiang F."/>
            <person name="Yuan L."/>
            <person name="Wang S."/>
            <person name="Wang H."/>
            <person name="Xu D."/>
            <person name="Wang A."/>
            <person name="Fan W."/>
        </authorList>
    </citation>
    <scope>NUCLEOTIDE SEQUENCE</scope>
    <source>
        <strain evidence="1">WSJ</strain>
        <tissue evidence="1">Leaf</tissue>
    </source>
</reference>
<organism evidence="1 2">
    <name type="scientific">Tagetes erecta</name>
    <name type="common">African marigold</name>
    <dbReference type="NCBI Taxonomy" id="13708"/>
    <lineage>
        <taxon>Eukaryota</taxon>
        <taxon>Viridiplantae</taxon>
        <taxon>Streptophyta</taxon>
        <taxon>Embryophyta</taxon>
        <taxon>Tracheophyta</taxon>
        <taxon>Spermatophyta</taxon>
        <taxon>Magnoliopsida</taxon>
        <taxon>eudicotyledons</taxon>
        <taxon>Gunneridae</taxon>
        <taxon>Pentapetalae</taxon>
        <taxon>asterids</taxon>
        <taxon>campanulids</taxon>
        <taxon>Asterales</taxon>
        <taxon>Asteraceae</taxon>
        <taxon>Asteroideae</taxon>
        <taxon>Heliantheae alliance</taxon>
        <taxon>Tageteae</taxon>
        <taxon>Tagetes</taxon>
    </lineage>
</organism>
<dbReference type="EMBL" id="JAUHHV010000009">
    <property type="protein sequence ID" value="KAK1413170.1"/>
    <property type="molecule type" value="Genomic_DNA"/>
</dbReference>
<sequence>MQSTMYEYLRDDVVETIKFELDKKDRIFEQQDKIYENRMKRVKRLDEEWNWSEVIELDGSDEKEKNLFKDSTS</sequence>
<gene>
    <name evidence="1" type="ORF">QVD17_34940</name>
</gene>
<evidence type="ECO:0000313" key="2">
    <source>
        <dbReference type="Proteomes" id="UP001229421"/>
    </source>
</evidence>
<dbReference type="AlphaFoldDB" id="A0AAD8K4Y2"/>
<evidence type="ECO:0000313" key="1">
    <source>
        <dbReference type="EMBL" id="KAK1413170.1"/>
    </source>
</evidence>
<proteinExistence type="predicted"/>
<keyword evidence="2" id="KW-1185">Reference proteome</keyword>
<protein>
    <submittedName>
        <fullName evidence="1">Uncharacterized protein</fullName>
    </submittedName>
</protein>
<accession>A0AAD8K4Y2</accession>
<name>A0AAD8K4Y2_TARER</name>
<dbReference type="Proteomes" id="UP001229421">
    <property type="component" value="Unassembled WGS sequence"/>
</dbReference>